<accession>A0ACC2T3D8</accession>
<sequence>MSKRSAGQALEIPDEPLGCKVAHTRTRKHDRGRFFYSQPYKVTKHLLDPNLVQEPNPPPVNCNTHLFFNTYAIRRDALLSDAYSLLAEFVQRETTDFSAFKEIWLEKNFSLIHLLCPSRYMRDRFMFVLYQTFFTFLYQTAEAKFPQQNISRPLKLGVIFALYMLYYTQPDFAPPILILVDANQWNVLNLLYQYFGSNGLSDGVYAFGKLREAKAFGFSLYIEHTPFYYQQSKLGFDGFLPDISDEPRYQQFNEKRTLHFTLLDDKLAALENSITSTQLGGFIDESIISELQSFEEKYENTKSKLVDEEVATGLNQPVADTLMIPGFQKWLAARNNDQGVTASLYFRHIVSDHLKEKYGDQQPETFITNNTDFGFTDELLTPQPHVNHSTSGSVDDPTSALQHERGGADKAVELEELEALLHEQMEQIHPVPEVFDENTTQAVSKTPDVTSPCSTASTVYSFDSE</sequence>
<dbReference type="EMBL" id="QTSX02003661">
    <property type="protein sequence ID" value="KAJ9069072.1"/>
    <property type="molecule type" value="Genomic_DNA"/>
</dbReference>
<protein>
    <submittedName>
        <fullName evidence="1">Uncharacterized protein</fullName>
    </submittedName>
</protein>
<evidence type="ECO:0000313" key="1">
    <source>
        <dbReference type="EMBL" id="KAJ9069072.1"/>
    </source>
</evidence>
<gene>
    <name evidence="1" type="ORF">DSO57_1022209</name>
</gene>
<proteinExistence type="predicted"/>
<reference evidence="1" key="1">
    <citation type="submission" date="2022-04" db="EMBL/GenBank/DDBJ databases">
        <title>Genome of the entomopathogenic fungus Entomophthora muscae.</title>
        <authorList>
            <person name="Elya C."/>
            <person name="Lovett B.R."/>
            <person name="Lee E."/>
            <person name="Macias A.M."/>
            <person name="Hajek A.E."/>
            <person name="De Bivort B.L."/>
            <person name="Kasson M.T."/>
            <person name="De Fine Licht H.H."/>
            <person name="Stajich J.E."/>
        </authorList>
    </citation>
    <scope>NUCLEOTIDE SEQUENCE</scope>
    <source>
        <strain evidence="1">Berkeley</strain>
    </source>
</reference>
<name>A0ACC2T3D8_9FUNG</name>
<dbReference type="Proteomes" id="UP001165960">
    <property type="component" value="Unassembled WGS sequence"/>
</dbReference>
<evidence type="ECO:0000313" key="2">
    <source>
        <dbReference type="Proteomes" id="UP001165960"/>
    </source>
</evidence>
<organism evidence="1 2">
    <name type="scientific">Entomophthora muscae</name>
    <dbReference type="NCBI Taxonomy" id="34485"/>
    <lineage>
        <taxon>Eukaryota</taxon>
        <taxon>Fungi</taxon>
        <taxon>Fungi incertae sedis</taxon>
        <taxon>Zoopagomycota</taxon>
        <taxon>Entomophthoromycotina</taxon>
        <taxon>Entomophthoromycetes</taxon>
        <taxon>Entomophthorales</taxon>
        <taxon>Entomophthoraceae</taxon>
        <taxon>Entomophthora</taxon>
    </lineage>
</organism>
<comment type="caution">
    <text evidence="1">The sequence shown here is derived from an EMBL/GenBank/DDBJ whole genome shotgun (WGS) entry which is preliminary data.</text>
</comment>
<keyword evidence="2" id="KW-1185">Reference proteome</keyword>